<keyword evidence="10" id="KW-0238">DNA-binding</keyword>
<dbReference type="PANTHER" id="PTHR30195:SF15">
    <property type="entry name" value="TYPE I RESTRICTION ENZYME HINDI ENDONUCLEASE SUBUNIT"/>
    <property type="match status" value="1"/>
</dbReference>
<organism evidence="12 13">
    <name type="scientific">Tolypothrix bouteillei VB521301</name>
    <dbReference type="NCBI Taxonomy" id="1479485"/>
    <lineage>
        <taxon>Bacteria</taxon>
        <taxon>Bacillati</taxon>
        <taxon>Cyanobacteriota</taxon>
        <taxon>Cyanophyceae</taxon>
        <taxon>Nostocales</taxon>
        <taxon>Tolypothrichaceae</taxon>
        <taxon>Tolypothrix</taxon>
    </lineage>
</organism>
<comment type="caution">
    <text evidence="12">The sequence shown here is derived from an EMBL/GenBank/DDBJ whole genome shotgun (WGS) entry which is preliminary data.</text>
</comment>
<feature type="domain" description="Restriction endonuclease type I HsdR N-terminal" evidence="11">
    <location>
        <begin position="38"/>
        <end position="232"/>
    </location>
</feature>
<reference evidence="12" key="1">
    <citation type="journal article" date="2015" name="Genome Announc.">
        <title>Draft Genome Sequence of Tolypothrix boutellei Strain VB521301.</title>
        <authorList>
            <person name="Chandrababunaidu M.M."/>
            <person name="Singh D."/>
            <person name="Sen D."/>
            <person name="Bhan S."/>
            <person name="Das S."/>
            <person name="Gupta A."/>
            <person name="Adhikary S.P."/>
            <person name="Tripathy S."/>
        </authorList>
    </citation>
    <scope>NUCLEOTIDE SEQUENCE</scope>
    <source>
        <strain evidence="12">VB521301</strain>
    </source>
</reference>
<dbReference type="AlphaFoldDB" id="A0A8S9TBY6"/>
<dbReference type="GO" id="GO:0003677">
    <property type="term" value="F:DNA binding"/>
    <property type="evidence" value="ECO:0007669"/>
    <property type="project" value="UniProtKB-KW"/>
</dbReference>
<evidence type="ECO:0000256" key="10">
    <source>
        <dbReference type="ARBA" id="ARBA00023125"/>
    </source>
</evidence>
<comment type="catalytic activity">
    <reaction evidence="1">
        <text>Endonucleolytic cleavage of DNA to give random double-stranded fragments with terminal 5'-phosphates, ATP is simultaneously hydrolyzed.</text>
        <dbReference type="EC" id="3.1.21.3"/>
    </reaction>
</comment>
<proteinExistence type="inferred from homology"/>
<evidence type="ECO:0000256" key="5">
    <source>
        <dbReference type="ARBA" id="ARBA00022741"/>
    </source>
</evidence>
<accession>A0A8S9TBY6</accession>
<keyword evidence="8" id="KW-0378">Hydrolase</keyword>
<dbReference type="GO" id="GO:0009307">
    <property type="term" value="P:DNA restriction-modification system"/>
    <property type="evidence" value="ECO:0007669"/>
    <property type="project" value="UniProtKB-KW"/>
</dbReference>
<dbReference type="EC" id="3.1.21.3" evidence="3"/>
<dbReference type="GO" id="GO:0009035">
    <property type="term" value="F:type I site-specific deoxyribonuclease activity"/>
    <property type="evidence" value="ECO:0007669"/>
    <property type="project" value="UniProtKB-EC"/>
</dbReference>
<evidence type="ECO:0000256" key="3">
    <source>
        <dbReference type="ARBA" id="ARBA00012654"/>
    </source>
</evidence>
<dbReference type="EMBL" id="JHEG04000001">
    <property type="protein sequence ID" value="KAF3889915.1"/>
    <property type="molecule type" value="Genomic_DNA"/>
</dbReference>
<evidence type="ECO:0000256" key="2">
    <source>
        <dbReference type="ARBA" id="ARBA00008598"/>
    </source>
</evidence>
<dbReference type="RefSeq" id="WP_038089180.1">
    <property type="nucleotide sequence ID" value="NZ_JHEG04000001.1"/>
</dbReference>
<protein>
    <recommendedName>
        <fullName evidence="3">type I site-specific deoxyribonuclease</fullName>
        <ecNumber evidence="3">3.1.21.3</ecNumber>
    </recommendedName>
</protein>
<sequence>MNSKLSQVATVKAYHLSGRLCQRIDKKSNVALQDWLTWFEVIGYTIQSDSDIRKEWVEESSDFRGILRDRLYKALKQINSKVSADVLQKAISQIVGIQSDNRNIFESNKIFHQYLTEGIDIVYRDNDQIVSEKVWLIDPSNLLNNDWLVTYSENPIERRLIRCWDTLVFINGLPLALIVCTDTSSRYTTLKQVYQKFQADKQQNPKWLAYNEFLAIACGGRARIGTLTSDWEEFQPWRTVDGESFSHKEETELEILIQGIFDKRRFTELLKHFIIFERNGTIINKQLRCYSFCTVPHPKVIGL</sequence>
<dbReference type="Gene3D" id="3.90.1570.50">
    <property type="match status" value="1"/>
</dbReference>
<evidence type="ECO:0000256" key="6">
    <source>
        <dbReference type="ARBA" id="ARBA00022747"/>
    </source>
</evidence>
<dbReference type="CDD" id="cd22332">
    <property type="entry name" value="HsdR_N"/>
    <property type="match status" value="1"/>
</dbReference>
<gene>
    <name evidence="12" type="ORF">DA73_0400033930</name>
</gene>
<keyword evidence="9" id="KW-0067">ATP-binding</keyword>
<evidence type="ECO:0000256" key="1">
    <source>
        <dbReference type="ARBA" id="ARBA00000851"/>
    </source>
</evidence>
<keyword evidence="4" id="KW-0540">Nuclease</keyword>
<name>A0A8S9TBY6_9CYAN</name>
<dbReference type="GO" id="GO:0005524">
    <property type="term" value="F:ATP binding"/>
    <property type="evidence" value="ECO:0007669"/>
    <property type="project" value="UniProtKB-KW"/>
</dbReference>
<dbReference type="InterPro" id="IPR007409">
    <property type="entry name" value="Restrct_endonuc_type1_HsdR_N"/>
</dbReference>
<keyword evidence="5" id="KW-0547">Nucleotide-binding</keyword>
<keyword evidence="13" id="KW-1185">Reference proteome</keyword>
<dbReference type="Pfam" id="PF04313">
    <property type="entry name" value="HSDR_N"/>
    <property type="match status" value="1"/>
</dbReference>
<keyword evidence="7 12" id="KW-0255">Endonuclease</keyword>
<evidence type="ECO:0000256" key="8">
    <source>
        <dbReference type="ARBA" id="ARBA00022801"/>
    </source>
</evidence>
<evidence type="ECO:0000256" key="7">
    <source>
        <dbReference type="ARBA" id="ARBA00022759"/>
    </source>
</evidence>
<evidence type="ECO:0000313" key="12">
    <source>
        <dbReference type="EMBL" id="KAF3889915.1"/>
    </source>
</evidence>
<evidence type="ECO:0000256" key="9">
    <source>
        <dbReference type="ARBA" id="ARBA00022840"/>
    </source>
</evidence>
<evidence type="ECO:0000256" key="4">
    <source>
        <dbReference type="ARBA" id="ARBA00022722"/>
    </source>
</evidence>
<comment type="similarity">
    <text evidence="2">Belongs to the HsdR family.</text>
</comment>
<evidence type="ECO:0000259" key="11">
    <source>
        <dbReference type="Pfam" id="PF04313"/>
    </source>
</evidence>
<keyword evidence="6" id="KW-0680">Restriction system</keyword>
<dbReference type="Proteomes" id="UP000029738">
    <property type="component" value="Unassembled WGS sequence"/>
</dbReference>
<dbReference type="PANTHER" id="PTHR30195">
    <property type="entry name" value="TYPE I SITE-SPECIFIC DEOXYRIBONUCLEASE PROTEIN SUBUNIT M AND R"/>
    <property type="match status" value="1"/>
</dbReference>
<evidence type="ECO:0000313" key="13">
    <source>
        <dbReference type="Proteomes" id="UP000029738"/>
    </source>
</evidence>
<reference evidence="12" key="2">
    <citation type="submission" date="2019-11" db="EMBL/GenBank/DDBJ databases">
        <title>Improved Assembly of Tolypothrix boutellei genome.</title>
        <authorList>
            <person name="Sarangi A.N."/>
            <person name="Mukherjee M."/>
            <person name="Ghosh S."/>
            <person name="Singh D."/>
            <person name="Das A."/>
            <person name="Kant S."/>
            <person name="Prusty A."/>
            <person name="Tripathy S."/>
        </authorList>
    </citation>
    <scope>NUCLEOTIDE SEQUENCE</scope>
    <source>
        <strain evidence="12">VB521301</strain>
    </source>
</reference>
<dbReference type="InterPro" id="IPR051268">
    <property type="entry name" value="Type-I_R_enzyme_R_subunit"/>
</dbReference>